<dbReference type="RefSeq" id="WP_005579088.1">
    <property type="nucleotide sequence ID" value="NZ_FORO01000066.1"/>
</dbReference>
<proteinExistence type="predicted"/>
<evidence type="ECO:0000259" key="1">
    <source>
        <dbReference type="Pfam" id="PF26397"/>
    </source>
</evidence>
<dbReference type="AlphaFoldDB" id="A0A1I3TMJ9"/>
<accession>A0A1I3TMJ9</accession>
<protein>
    <recommendedName>
        <fullName evidence="1">DUF8097 domain-containing protein</fullName>
    </recommendedName>
</protein>
<dbReference type="Proteomes" id="UP000182829">
    <property type="component" value="Unassembled WGS sequence"/>
</dbReference>
<dbReference type="OrthoDB" id="209828at2157"/>
<dbReference type="InterPro" id="IPR058410">
    <property type="entry name" value="DUF8097"/>
</dbReference>
<sequence>MVSQRTGAIVDLVVNVATFLAVVRYARSDETAQSRTWFAAGFVQGSLSRAVADRELLGPDRRLRWLGAAALVGVLEGVSPTESNRAAWSTIAGHSLGVIVYRLWYGVVGPLPGDT</sequence>
<evidence type="ECO:0000313" key="3">
    <source>
        <dbReference type="Proteomes" id="UP000182829"/>
    </source>
</evidence>
<organism evidence="2 3">
    <name type="scientific">Natronobacterium gregoryi</name>
    <dbReference type="NCBI Taxonomy" id="44930"/>
    <lineage>
        <taxon>Archaea</taxon>
        <taxon>Methanobacteriati</taxon>
        <taxon>Methanobacteriota</taxon>
        <taxon>Stenosarchaea group</taxon>
        <taxon>Halobacteria</taxon>
        <taxon>Halobacteriales</taxon>
        <taxon>Natrialbaceae</taxon>
        <taxon>Natronobacterium</taxon>
    </lineage>
</organism>
<dbReference type="Pfam" id="PF26397">
    <property type="entry name" value="DUF8097"/>
    <property type="match status" value="1"/>
</dbReference>
<evidence type="ECO:0000313" key="2">
    <source>
        <dbReference type="EMBL" id="SFJ72464.1"/>
    </source>
</evidence>
<gene>
    <name evidence="2" type="ORF">SAMN05443661_1669</name>
</gene>
<dbReference type="EMBL" id="FORO01000066">
    <property type="protein sequence ID" value="SFJ72464.1"/>
    <property type="molecule type" value="Genomic_DNA"/>
</dbReference>
<reference evidence="2 3" key="1">
    <citation type="submission" date="2016-10" db="EMBL/GenBank/DDBJ databases">
        <authorList>
            <person name="de Groot N.N."/>
        </authorList>
    </citation>
    <scope>NUCLEOTIDE SEQUENCE [LARGE SCALE GENOMIC DNA]</scope>
    <source>
        <strain evidence="2 3">SP2</strain>
    </source>
</reference>
<name>A0A1I3TMJ9_9EURY</name>
<feature type="domain" description="DUF8097" evidence="1">
    <location>
        <begin position="1"/>
        <end position="114"/>
    </location>
</feature>
<dbReference type="GeneID" id="14209508"/>